<dbReference type="Proteomes" id="UP001595547">
    <property type="component" value="Unassembled WGS sequence"/>
</dbReference>
<reference evidence="2" key="1">
    <citation type="journal article" date="2019" name="Int. J. Syst. Evol. Microbiol.">
        <title>The Global Catalogue of Microorganisms (GCM) 10K type strain sequencing project: providing services to taxonomists for standard genome sequencing and annotation.</title>
        <authorList>
            <consortium name="The Broad Institute Genomics Platform"/>
            <consortium name="The Broad Institute Genome Sequencing Center for Infectious Disease"/>
            <person name="Wu L."/>
            <person name="Ma J."/>
        </authorList>
    </citation>
    <scope>NUCLEOTIDE SEQUENCE [LARGE SCALE GENOMIC DNA]</scope>
    <source>
        <strain evidence="2">KCTC 52039</strain>
    </source>
</reference>
<evidence type="ECO:0000313" key="1">
    <source>
        <dbReference type="EMBL" id="MFC3180464.1"/>
    </source>
</evidence>
<sequence>MVDLSRFPLPEGVEDGVLNRAQLALAFNMSENTISKWVLQGMPVQSAGQNGVAYEFCLSHCWAWKQSRDEEAMAAKRRGDQLATQAALAFRNLDADEDEANSHMTAAEVRAWAEAEYHRNRAAEQRGELMRTSRVQQAVEDLIVAFGTAMDTLPDWAELEFGLTPDQVQQLQDKADAIRQEARQICERMIGGGGVIPLGAQQGELVV</sequence>
<evidence type="ECO:0000313" key="2">
    <source>
        <dbReference type="Proteomes" id="UP001595547"/>
    </source>
</evidence>
<name>A0ABV7IZW8_9RHOB</name>
<proteinExistence type="predicted"/>
<protein>
    <submittedName>
        <fullName evidence="1">DUF1441 family protein</fullName>
    </submittedName>
</protein>
<gene>
    <name evidence="1" type="ORF">ACFOGH_05650</name>
</gene>
<dbReference type="SUPFAM" id="SSF46955">
    <property type="entry name" value="Putative DNA-binding domain"/>
    <property type="match status" value="1"/>
</dbReference>
<dbReference type="RefSeq" id="WP_380072088.1">
    <property type="nucleotide sequence ID" value="NZ_JBHRTO010000001.1"/>
</dbReference>
<dbReference type="InterPro" id="IPR036388">
    <property type="entry name" value="WH-like_DNA-bd_sf"/>
</dbReference>
<dbReference type="Pfam" id="PF07278">
    <property type="entry name" value="DUF1441"/>
    <property type="match status" value="1"/>
</dbReference>
<dbReference type="Gene3D" id="1.10.10.10">
    <property type="entry name" value="Winged helix-like DNA-binding domain superfamily/Winged helix DNA-binding domain"/>
    <property type="match status" value="1"/>
</dbReference>
<comment type="caution">
    <text evidence="1">The sequence shown here is derived from an EMBL/GenBank/DDBJ whole genome shotgun (WGS) entry which is preliminary data.</text>
</comment>
<keyword evidence="2" id="KW-1185">Reference proteome</keyword>
<organism evidence="1 2">
    <name type="scientific">Cypionkella sinensis</name>
    <dbReference type="NCBI Taxonomy" id="1756043"/>
    <lineage>
        <taxon>Bacteria</taxon>
        <taxon>Pseudomonadati</taxon>
        <taxon>Pseudomonadota</taxon>
        <taxon>Alphaproteobacteria</taxon>
        <taxon>Rhodobacterales</taxon>
        <taxon>Paracoccaceae</taxon>
        <taxon>Cypionkella</taxon>
    </lineage>
</organism>
<accession>A0ABV7IZW8</accession>
<dbReference type="EMBL" id="JBHRTO010000001">
    <property type="protein sequence ID" value="MFC3180464.1"/>
    <property type="molecule type" value="Genomic_DNA"/>
</dbReference>
<dbReference type="InterPro" id="IPR009901">
    <property type="entry name" value="Phage_VT1-Sakai_H0025"/>
</dbReference>
<dbReference type="InterPro" id="IPR009061">
    <property type="entry name" value="DNA-bd_dom_put_sf"/>
</dbReference>